<dbReference type="GO" id="GO:0009295">
    <property type="term" value="C:nucleoid"/>
    <property type="evidence" value="ECO:0007669"/>
    <property type="project" value="UniProtKB-SubCell"/>
</dbReference>
<dbReference type="GO" id="GO:0005829">
    <property type="term" value="C:cytosol"/>
    <property type="evidence" value="ECO:0007669"/>
    <property type="project" value="TreeGrafter"/>
</dbReference>
<dbReference type="GO" id="GO:0003681">
    <property type="term" value="F:bent DNA binding"/>
    <property type="evidence" value="ECO:0007669"/>
    <property type="project" value="TreeGrafter"/>
</dbReference>
<dbReference type="EMBL" id="FWFY01000005">
    <property type="protein sequence ID" value="SLN45139.1"/>
    <property type="molecule type" value="Genomic_DNA"/>
</dbReference>
<dbReference type="PANTHER" id="PTHR38097:SF2">
    <property type="entry name" value="DNA-BINDING PROTEIN STPA"/>
    <property type="match status" value="1"/>
</dbReference>
<dbReference type="GO" id="GO:0032993">
    <property type="term" value="C:protein-DNA complex"/>
    <property type="evidence" value="ECO:0007669"/>
    <property type="project" value="TreeGrafter"/>
</dbReference>
<feature type="domain" description="DNA-binding protein H-NS-like C-terminal" evidence="6">
    <location>
        <begin position="67"/>
        <end position="112"/>
    </location>
</feature>
<evidence type="ECO:0000313" key="9">
    <source>
        <dbReference type="Proteomes" id="UP000193495"/>
    </source>
</evidence>
<dbReference type="InterPro" id="IPR027444">
    <property type="entry name" value="H-NS_C_dom"/>
</dbReference>
<dbReference type="AlphaFoldDB" id="A0A1X6ZA60"/>
<evidence type="ECO:0000313" key="8">
    <source>
        <dbReference type="EMBL" id="SLN45139.1"/>
    </source>
</evidence>
<dbReference type="InterPro" id="IPR037150">
    <property type="entry name" value="H-NS_C_dom_sf"/>
</dbReference>
<dbReference type="SMART" id="SM00528">
    <property type="entry name" value="HNS"/>
    <property type="match status" value="1"/>
</dbReference>
<dbReference type="Pfam" id="PF00816">
    <property type="entry name" value="Histone_HNS"/>
    <property type="match status" value="1"/>
</dbReference>
<evidence type="ECO:0000256" key="5">
    <source>
        <dbReference type="SAM" id="MobiDB-lite"/>
    </source>
</evidence>
<dbReference type="Proteomes" id="UP000240624">
    <property type="component" value="Unassembled WGS sequence"/>
</dbReference>
<dbReference type="GO" id="GO:0001217">
    <property type="term" value="F:DNA-binding transcription repressor activity"/>
    <property type="evidence" value="ECO:0007669"/>
    <property type="project" value="TreeGrafter"/>
</dbReference>
<evidence type="ECO:0000256" key="1">
    <source>
        <dbReference type="ARBA" id="ARBA00004453"/>
    </source>
</evidence>
<evidence type="ECO:0000313" key="10">
    <source>
        <dbReference type="Proteomes" id="UP000240624"/>
    </source>
</evidence>
<organism evidence="8 9">
    <name type="scientific">Limimaricola soesokkakensis</name>
    <dbReference type="NCBI Taxonomy" id="1343159"/>
    <lineage>
        <taxon>Bacteria</taxon>
        <taxon>Pseudomonadati</taxon>
        <taxon>Pseudomonadota</taxon>
        <taxon>Alphaproteobacteria</taxon>
        <taxon>Rhodobacterales</taxon>
        <taxon>Paracoccaceae</taxon>
        <taxon>Limimaricola</taxon>
    </lineage>
</organism>
<gene>
    <name evidence="8" type="primary">stpA_1</name>
    <name evidence="7" type="ORF">CLV79_105187</name>
    <name evidence="8" type="ORF">LOS8367_01985</name>
</gene>
<evidence type="ECO:0000313" key="7">
    <source>
        <dbReference type="EMBL" id="PSK86480.1"/>
    </source>
</evidence>
<comment type="similarity">
    <text evidence="2">Belongs to the histone-like protein H-NS family.</text>
</comment>
<name>A0A1X6ZA60_9RHOB</name>
<accession>A0A1X6ZA60</accession>
<comment type="subcellular location">
    <subcellularLocation>
        <location evidence="1">Cytoplasm</location>
        <location evidence="1">Nucleoid</location>
    </subcellularLocation>
</comment>
<evidence type="ECO:0000256" key="2">
    <source>
        <dbReference type="ARBA" id="ARBA00010610"/>
    </source>
</evidence>
<protein>
    <submittedName>
        <fullName evidence="7">DNA-binding protein H-NS</fullName>
    </submittedName>
    <submittedName>
        <fullName evidence="8">DNA-binding protein StpA</fullName>
    </submittedName>
</protein>
<dbReference type="SUPFAM" id="SSF81273">
    <property type="entry name" value="H-NS histone-like proteins"/>
    <property type="match status" value="1"/>
</dbReference>
<dbReference type="GO" id="GO:0003680">
    <property type="term" value="F:minor groove of adenine-thymine-rich DNA binding"/>
    <property type="evidence" value="ECO:0007669"/>
    <property type="project" value="TreeGrafter"/>
</dbReference>
<reference evidence="8 9" key="1">
    <citation type="submission" date="2017-03" db="EMBL/GenBank/DDBJ databases">
        <authorList>
            <person name="Afonso C.L."/>
            <person name="Miller P.J."/>
            <person name="Scott M.A."/>
            <person name="Spackman E."/>
            <person name="Goraichik I."/>
            <person name="Dimitrov K.M."/>
            <person name="Suarez D.L."/>
            <person name="Swayne D.E."/>
        </authorList>
    </citation>
    <scope>NUCLEOTIDE SEQUENCE [LARGE SCALE GENOMIC DNA]</scope>
    <source>
        <strain evidence="8 9">CECT 8367</strain>
    </source>
</reference>
<feature type="region of interest" description="Disordered" evidence="5">
    <location>
        <begin position="63"/>
        <end position="95"/>
    </location>
</feature>
<reference evidence="7 10" key="2">
    <citation type="submission" date="2018-03" db="EMBL/GenBank/DDBJ databases">
        <title>Genomic Encyclopedia of Archaeal and Bacterial Type Strains, Phase II (KMG-II): from individual species to whole genera.</title>
        <authorList>
            <person name="Goeker M."/>
        </authorList>
    </citation>
    <scope>NUCLEOTIDE SEQUENCE [LARGE SCALE GENOMIC DNA]</scope>
    <source>
        <strain evidence="7 10">DSM 29956</strain>
    </source>
</reference>
<dbReference type="Gene3D" id="4.10.430.10">
    <property type="entry name" value="Histone-like protein H-NS, C-terminal domain"/>
    <property type="match status" value="1"/>
</dbReference>
<keyword evidence="4 8" id="KW-0238">DNA-binding</keyword>
<evidence type="ECO:0000256" key="4">
    <source>
        <dbReference type="ARBA" id="ARBA00023125"/>
    </source>
</evidence>
<keyword evidence="3" id="KW-0963">Cytoplasm</keyword>
<dbReference type="Proteomes" id="UP000193495">
    <property type="component" value="Unassembled WGS sequence"/>
</dbReference>
<evidence type="ECO:0000259" key="6">
    <source>
        <dbReference type="SMART" id="SM00528"/>
    </source>
</evidence>
<keyword evidence="10" id="KW-1185">Reference proteome</keyword>
<dbReference type="PANTHER" id="PTHR38097">
    <property type="match status" value="1"/>
</dbReference>
<proteinExistence type="inferred from homology"/>
<dbReference type="EMBL" id="PYGB01000005">
    <property type="protein sequence ID" value="PSK86480.1"/>
    <property type="molecule type" value="Genomic_DNA"/>
</dbReference>
<sequence>MFGRHQMNDFDLSDLDLDELKKLHKETAAAIQNYETRRRQEALAAAEAAAKSAGYSLKDLVGMSAGKPTKSINPPKYRNPDDQDQTWSGRGRQPQWVKDALAANKSLDDLLIAR</sequence>
<evidence type="ECO:0000256" key="3">
    <source>
        <dbReference type="ARBA" id="ARBA00022490"/>
    </source>
</evidence>
<dbReference type="GO" id="GO:0000976">
    <property type="term" value="F:transcription cis-regulatory region binding"/>
    <property type="evidence" value="ECO:0007669"/>
    <property type="project" value="TreeGrafter"/>
</dbReference>